<evidence type="ECO:0000256" key="1">
    <source>
        <dbReference type="ARBA" id="ARBA00004141"/>
    </source>
</evidence>
<accession>A0AAD4PZE5</accession>
<dbReference type="GO" id="GO:0022857">
    <property type="term" value="F:transmembrane transporter activity"/>
    <property type="evidence" value="ECO:0007669"/>
    <property type="project" value="TreeGrafter"/>
</dbReference>
<proteinExistence type="predicted"/>
<evidence type="ECO:0000256" key="3">
    <source>
        <dbReference type="ARBA" id="ARBA00022692"/>
    </source>
</evidence>
<evidence type="ECO:0000256" key="4">
    <source>
        <dbReference type="ARBA" id="ARBA00022989"/>
    </source>
</evidence>
<keyword evidence="2" id="KW-0813">Transport</keyword>
<dbReference type="EMBL" id="JAJTJA010000008">
    <property type="protein sequence ID" value="KAH8695609.1"/>
    <property type="molecule type" value="Genomic_DNA"/>
</dbReference>
<dbReference type="Proteomes" id="UP001201262">
    <property type="component" value="Unassembled WGS sequence"/>
</dbReference>
<dbReference type="Gene3D" id="1.20.1250.20">
    <property type="entry name" value="MFS general substrate transporter like domains"/>
    <property type="match status" value="1"/>
</dbReference>
<dbReference type="PANTHER" id="PTHR43791:SF36">
    <property type="entry name" value="TRANSPORTER, PUTATIVE (AFU_ORTHOLOGUE AFUA_6G08340)-RELATED"/>
    <property type="match status" value="1"/>
</dbReference>
<evidence type="ECO:0008006" key="9">
    <source>
        <dbReference type="Google" id="ProtNLM"/>
    </source>
</evidence>
<keyword evidence="8" id="KW-1185">Reference proteome</keyword>
<evidence type="ECO:0000313" key="7">
    <source>
        <dbReference type="EMBL" id="KAH8695609.1"/>
    </source>
</evidence>
<comment type="subcellular location">
    <subcellularLocation>
        <location evidence="1">Membrane</location>
        <topology evidence="1">Multi-pass membrane protein</topology>
    </subcellularLocation>
</comment>
<evidence type="ECO:0000256" key="2">
    <source>
        <dbReference type="ARBA" id="ARBA00022448"/>
    </source>
</evidence>
<dbReference type="PANTHER" id="PTHR43791">
    <property type="entry name" value="PERMEASE-RELATED"/>
    <property type="match status" value="1"/>
</dbReference>
<evidence type="ECO:0000256" key="5">
    <source>
        <dbReference type="ARBA" id="ARBA00023136"/>
    </source>
</evidence>
<gene>
    <name evidence="7" type="ORF">BGW36DRAFT_205133</name>
</gene>
<dbReference type="SUPFAM" id="SSF103473">
    <property type="entry name" value="MFS general substrate transporter"/>
    <property type="match status" value="1"/>
</dbReference>
<keyword evidence="4 6" id="KW-1133">Transmembrane helix</keyword>
<sequence>MLAQAISALVAFGVLPMRGVTRLTGWQWLFIIEGLFGLVVGAIFVFRFPKDTRNPNNVFKHRYFSERESEILVQRLLLDDATRLTTTGISQKKKSRVLYVSIRIYFPGMY</sequence>
<dbReference type="RefSeq" id="XP_046070751.1">
    <property type="nucleotide sequence ID" value="XM_046209887.1"/>
</dbReference>
<comment type="caution">
    <text evidence="7">The sequence shown here is derived from an EMBL/GenBank/DDBJ whole genome shotgun (WGS) entry which is preliminary data.</text>
</comment>
<dbReference type="GeneID" id="70240174"/>
<protein>
    <recommendedName>
        <fullName evidence="9">Major facilitator superfamily (MFS) profile domain-containing protein</fullName>
    </recommendedName>
</protein>
<keyword evidence="3 6" id="KW-0812">Transmembrane</keyword>
<reference evidence="7" key="1">
    <citation type="submission" date="2021-12" db="EMBL/GenBank/DDBJ databases">
        <title>Convergent genome expansion in fungi linked to evolution of root-endophyte symbiosis.</title>
        <authorList>
            <consortium name="DOE Joint Genome Institute"/>
            <person name="Ke Y.-H."/>
            <person name="Bonito G."/>
            <person name="Liao H.-L."/>
            <person name="Looney B."/>
            <person name="Rojas-Flechas A."/>
            <person name="Nash J."/>
            <person name="Hameed K."/>
            <person name="Schadt C."/>
            <person name="Martin F."/>
            <person name="Crous P.W."/>
            <person name="Miettinen O."/>
            <person name="Magnuson J.K."/>
            <person name="Labbe J."/>
            <person name="Jacobson D."/>
            <person name="Doktycz M.J."/>
            <person name="Veneault-Fourrey C."/>
            <person name="Kuo A."/>
            <person name="Mondo S."/>
            <person name="Calhoun S."/>
            <person name="Riley R."/>
            <person name="Ohm R."/>
            <person name="LaButti K."/>
            <person name="Andreopoulos B."/>
            <person name="Pangilinan J."/>
            <person name="Nolan M."/>
            <person name="Tritt A."/>
            <person name="Clum A."/>
            <person name="Lipzen A."/>
            <person name="Daum C."/>
            <person name="Barry K."/>
            <person name="Grigoriev I.V."/>
            <person name="Vilgalys R."/>
        </authorList>
    </citation>
    <scope>NUCLEOTIDE SEQUENCE</scope>
    <source>
        <strain evidence="7">PMI_201</strain>
    </source>
</reference>
<organism evidence="7 8">
    <name type="scientific">Talaromyces proteolyticus</name>
    <dbReference type="NCBI Taxonomy" id="1131652"/>
    <lineage>
        <taxon>Eukaryota</taxon>
        <taxon>Fungi</taxon>
        <taxon>Dikarya</taxon>
        <taxon>Ascomycota</taxon>
        <taxon>Pezizomycotina</taxon>
        <taxon>Eurotiomycetes</taxon>
        <taxon>Eurotiomycetidae</taxon>
        <taxon>Eurotiales</taxon>
        <taxon>Trichocomaceae</taxon>
        <taxon>Talaromyces</taxon>
        <taxon>Talaromyces sect. Bacilispori</taxon>
    </lineage>
</organism>
<keyword evidence="5 6" id="KW-0472">Membrane</keyword>
<dbReference type="GO" id="GO:0016020">
    <property type="term" value="C:membrane"/>
    <property type="evidence" value="ECO:0007669"/>
    <property type="project" value="UniProtKB-SubCell"/>
</dbReference>
<dbReference type="AlphaFoldDB" id="A0AAD4PZE5"/>
<dbReference type="InterPro" id="IPR036259">
    <property type="entry name" value="MFS_trans_sf"/>
</dbReference>
<evidence type="ECO:0000256" key="6">
    <source>
        <dbReference type="SAM" id="Phobius"/>
    </source>
</evidence>
<name>A0AAD4PZE5_9EURO</name>
<feature type="transmembrane region" description="Helical" evidence="6">
    <location>
        <begin position="26"/>
        <end position="46"/>
    </location>
</feature>
<evidence type="ECO:0000313" key="8">
    <source>
        <dbReference type="Proteomes" id="UP001201262"/>
    </source>
</evidence>